<reference evidence="1 2" key="1">
    <citation type="journal article" date="2017" name="Nat. Ecol. Evol.">
        <title>Scallop genome provides insights into evolution of bilaterian karyotype and development.</title>
        <authorList>
            <person name="Wang S."/>
            <person name="Zhang J."/>
            <person name="Jiao W."/>
            <person name="Li J."/>
            <person name="Xun X."/>
            <person name="Sun Y."/>
            <person name="Guo X."/>
            <person name="Huan P."/>
            <person name="Dong B."/>
            <person name="Zhang L."/>
            <person name="Hu X."/>
            <person name="Sun X."/>
            <person name="Wang J."/>
            <person name="Zhao C."/>
            <person name="Wang Y."/>
            <person name="Wang D."/>
            <person name="Huang X."/>
            <person name="Wang R."/>
            <person name="Lv J."/>
            <person name="Li Y."/>
            <person name="Zhang Z."/>
            <person name="Liu B."/>
            <person name="Lu W."/>
            <person name="Hui Y."/>
            <person name="Liang J."/>
            <person name="Zhou Z."/>
            <person name="Hou R."/>
            <person name="Li X."/>
            <person name="Liu Y."/>
            <person name="Li H."/>
            <person name="Ning X."/>
            <person name="Lin Y."/>
            <person name="Zhao L."/>
            <person name="Xing Q."/>
            <person name="Dou J."/>
            <person name="Li Y."/>
            <person name="Mao J."/>
            <person name="Guo H."/>
            <person name="Dou H."/>
            <person name="Li T."/>
            <person name="Mu C."/>
            <person name="Jiang W."/>
            <person name="Fu Q."/>
            <person name="Fu X."/>
            <person name="Miao Y."/>
            <person name="Liu J."/>
            <person name="Yu Q."/>
            <person name="Li R."/>
            <person name="Liao H."/>
            <person name="Li X."/>
            <person name="Kong Y."/>
            <person name="Jiang Z."/>
            <person name="Chourrout D."/>
            <person name="Li R."/>
            <person name="Bao Z."/>
        </authorList>
    </citation>
    <scope>NUCLEOTIDE SEQUENCE [LARGE SCALE GENOMIC DNA]</scope>
    <source>
        <strain evidence="1 2">PY_sf001</strain>
    </source>
</reference>
<proteinExistence type="predicted"/>
<accession>A0A210PGW3</accession>
<protein>
    <submittedName>
        <fullName evidence="1">Uncharacterized protein</fullName>
    </submittedName>
</protein>
<evidence type="ECO:0000313" key="1">
    <source>
        <dbReference type="EMBL" id="OWF35725.1"/>
    </source>
</evidence>
<evidence type="ECO:0000313" key="2">
    <source>
        <dbReference type="Proteomes" id="UP000242188"/>
    </source>
</evidence>
<name>A0A210PGW3_MIZYE</name>
<dbReference type="AlphaFoldDB" id="A0A210PGW3"/>
<keyword evidence="2" id="KW-1185">Reference proteome</keyword>
<dbReference type="EMBL" id="NEDP02076711">
    <property type="protein sequence ID" value="OWF35725.1"/>
    <property type="molecule type" value="Genomic_DNA"/>
</dbReference>
<gene>
    <name evidence="1" type="ORF">KP79_PYT10769</name>
</gene>
<organism evidence="1 2">
    <name type="scientific">Mizuhopecten yessoensis</name>
    <name type="common">Japanese scallop</name>
    <name type="synonym">Patinopecten yessoensis</name>
    <dbReference type="NCBI Taxonomy" id="6573"/>
    <lineage>
        <taxon>Eukaryota</taxon>
        <taxon>Metazoa</taxon>
        <taxon>Spiralia</taxon>
        <taxon>Lophotrochozoa</taxon>
        <taxon>Mollusca</taxon>
        <taxon>Bivalvia</taxon>
        <taxon>Autobranchia</taxon>
        <taxon>Pteriomorphia</taxon>
        <taxon>Pectinida</taxon>
        <taxon>Pectinoidea</taxon>
        <taxon>Pectinidae</taxon>
        <taxon>Mizuhopecten</taxon>
    </lineage>
</organism>
<comment type="caution">
    <text evidence="1">The sequence shown here is derived from an EMBL/GenBank/DDBJ whole genome shotgun (WGS) entry which is preliminary data.</text>
</comment>
<dbReference type="Proteomes" id="UP000242188">
    <property type="component" value="Unassembled WGS sequence"/>
</dbReference>
<sequence length="380" mass="42786">MMDRQQKRSCQLRALRSLNRRKRSLDFYLYDDFEYNMGSAASIKSKDNDLKDDLDCQLEAEPGERLIDDVDTEFSHIGGSKSSLFRNSNTSLGEVDVSLGDCKKEQGKKLKTNHVPNRAANHQDAPIFTRARLTSKRLGTPFVGNGMSIQPPRRRESITSTKGIDLLQIHEEPPYVNKSNGAKESVEETPPSRLARILKMDNTDILRSGRNGMFTNNPPKPFSNTRVSDVDKGIPTLHHVSQRKPGTTAILNQLGKQGIVSVDAATERSIGEMRQARMLEPNMEDMPYIPSMDAPRRHAPRLAPITHNKNSLTDTVSKPPWERSVLANDRNFSRKSLFDFDPPLFNASGKSWCDDVMPLEIRHNTGCRLKVNMMDDPDNG</sequence>